<feature type="signal peptide" evidence="5">
    <location>
        <begin position="1"/>
        <end position="23"/>
    </location>
</feature>
<dbReference type="AlphaFoldDB" id="A0A1H2SZS9"/>
<evidence type="ECO:0000256" key="4">
    <source>
        <dbReference type="SAM" id="Phobius"/>
    </source>
</evidence>
<keyword evidence="4" id="KW-1133">Transmembrane helix</keyword>
<sequence>MNTRSAAFGAASCVVMLAGPAAALTSYVNNPSDNSGDWSAAVTGAGGVVNASYDFEAVNPGDGVAELNAAYGTSIGVTLSATGEVGGVVFGAGPADGNDAGALPGEGVHASSNHLVAGSDNFTLTFTFDAPVVAAGIFVIDQYDSASSTPGIFIEAFAGENGTGGSLGSAGTFEANFQSNNLLFLGLTSDTGFRSFVVRDVNSATGDIVGFDNLMFAAAGATSEVPLPAAGLLLPAALGGLALARRRRKS</sequence>
<dbReference type="InterPro" id="IPR022472">
    <property type="entry name" value="VPLPA-CTERM"/>
</dbReference>
<evidence type="ECO:0000259" key="6">
    <source>
        <dbReference type="PROSITE" id="PS50847"/>
    </source>
</evidence>
<evidence type="ECO:0000256" key="1">
    <source>
        <dbReference type="ARBA" id="ARBA00022512"/>
    </source>
</evidence>
<feature type="transmembrane region" description="Helical" evidence="4">
    <location>
        <begin position="225"/>
        <end position="244"/>
    </location>
</feature>
<evidence type="ECO:0000256" key="2">
    <source>
        <dbReference type="ARBA" id="ARBA00022525"/>
    </source>
</evidence>
<protein>
    <submittedName>
        <fullName evidence="7">VPLPA-CTERM protein sorting domain-containing protein</fullName>
    </submittedName>
</protein>
<reference evidence="7 8" key="1">
    <citation type="submission" date="2016-10" db="EMBL/GenBank/DDBJ databases">
        <authorList>
            <person name="de Groot N.N."/>
        </authorList>
    </citation>
    <scope>NUCLEOTIDE SEQUENCE [LARGE SCALE GENOMIC DNA]</scope>
    <source>
        <strain evidence="7 8">DSM 17890</strain>
    </source>
</reference>
<keyword evidence="3" id="KW-0572">Peptidoglycan-anchor</keyword>
<keyword evidence="8" id="KW-1185">Reference proteome</keyword>
<evidence type="ECO:0000256" key="5">
    <source>
        <dbReference type="SAM" id="SignalP"/>
    </source>
</evidence>
<evidence type="ECO:0000313" key="7">
    <source>
        <dbReference type="EMBL" id="SDW37203.1"/>
    </source>
</evidence>
<accession>A0A1H2SZS9</accession>
<keyword evidence="1" id="KW-0134">Cell wall</keyword>
<feature type="chain" id="PRO_5011575575" evidence="5">
    <location>
        <begin position="24"/>
        <end position="250"/>
    </location>
</feature>
<evidence type="ECO:0000313" key="8">
    <source>
        <dbReference type="Proteomes" id="UP000199118"/>
    </source>
</evidence>
<keyword evidence="4" id="KW-0812">Transmembrane</keyword>
<dbReference type="EMBL" id="FNMZ01000001">
    <property type="protein sequence ID" value="SDW37203.1"/>
    <property type="molecule type" value="Genomic_DNA"/>
</dbReference>
<feature type="domain" description="Gram-positive cocci surface proteins LPxTG" evidence="6">
    <location>
        <begin position="216"/>
        <end position="250"/>
    </location>
</feature>
<keyword evidence="5" id="KW-0732">Signal</keyword>
<keyword evidence="2" id="KW-0964">Secreted</keyword>
<gene>
    <name evidence="7" type="ORF">SAMN05444336_101843</name>
</gene>
<name>A0A1H2SZS9_9RHOB</name>
<dbReference type="Proteomes" id="UP000199118">
    <property type="component" value="Unassembled WGS sequence"/>
</dbReference>
<proteinExistence type="predicted"/>
<organism evidence="7 8">
    <name type="scientific">Albimonas donghaensis</name>
    <dbReference type="NCBI Taxonomy" id="356660"/>
    <lineage>
        <taxon>Bacteria</taxon>
        <taxon>Pseudomonadati</taxon>
        <taxon>Pseudomonadota</taxon>
        <taxon>Alphaproteobacteria</taxon>
        <taxon>Rhodobacterales</taxon>
        <taxon>Paracoccaceae</taxon>
        <taxon>Albimonas</taxon>
    </lineage>
</organism>
<dbReference type="NCBIfam" id="TIGR03370">
    <property type="entry name" value="VPLPA-CTERM"/>
    <property type="match status" value="1"/>
</dbReference>
<dbReference type="PROSITE" id="PS50847">
    <property type="entry name" value="GRAM_POS_ANCHORING"/>
    <property type="match status" value="1"/>
</dbReference>
<keyword evidence="4" id="KW-0472">Membrane</keyword>
<evidence type="ECO:0000256" key="3">
    <source>
        <dbReference type="ARBA" id="ARBA00023088"/>
    </source>
</evidence>
<dbReference type="InterPro" id="IPR019931">
    <property type="entry name" value="LPXTG_anchor"/>
</dbReference>